<dbReference type="HOGENOM" id="CLU_2315963_0_0_6"/>
<evidence type="ECO:0000313" key="2">
    <source>
        <dbReference type="Proteomes" id="UP000001841"/>
    </source>
</evidence>
<evidence type="ECO:0000313" key="1">
    <source>
        <dbReference type="EMBL" id="CBA23906.1"/>
    </source>
</evidence>
<dbReference type="Proteomes" id="UP000001841">
    <property type="component" value="Chromosome"/>
</dbReference>
<reference evidence="1 2" key="1">
    <citation type="journal article" date="2010" name="Mol. Plant Microbe Interact.">
        <title>Complete genome sequence of the fire blight pathogen Erwinia amylovora CFBP 1430 and comparison to other Erwinia spp.</title>
        <authorList>
            <person name="Smits T.H."/>
            <person name="Rezzonico F."/>
            <person name="Kamber T."/>
            <person name="Blom J."/>
            <person name="Goesmann A."/>
            <person name="Frey J.E."/>
            <person name="Duffy B."/>
        </authorList>
    </citation>
    <scope>NUCLEOTIDE SEQUENCE [LARGE SCALE GENOMIC DNA]</scope>
    <source>
        <strain evidence="2">CFBP1430</strain>
    </source>
</reference>
<dbReference type="EMBL" id="FN434113">
    <property type="protein sequence ID" value="CBA23906.1"/>
    <property type="molecule type" value="Genomic_DNA"/>
</dbReference>
<dbReference type="AlphaFoldDB" id="D4I3S3"/>
<dbReference type="KEGG" id="eam:EAMY_3545"/>
<sequence length="99" mass="11027">MLADVRGGDILGRVIFCRHSRDFRGGQRVREMLCRGKYGYQVLTVLPGPVGDERYLFRVSGSLSSELMRVSVNSSSGNDNNDSLSAGERMWLRGISFPL</sequence>
<gene>
    <name evidence="1" type="ordered locus">EAMY_3545</name>
</gene>
<protein>
    <submittedName>
        <fullName evidence="1">Uncharacterized protein</fullName>
    </submittedName>
</protein>
<proteinExistence type="predicted"/>
<name>D4I3S3_ERWAC</name>
<organism evidence="1 2">
    <name type="scientific">Erwinia amylovora (strain CFBP1430)</name>
    <dbReference type="NCBI Taxonomy" id="665029"/>
    <lineage>
        <taxon>Bacteria</taxon>
        <taxon>Pseudomonadati</taxon>
        <taxon>Pseudomonadota</taxon>
        <taxon>Gammaproteobacteria</taxon>
        <taxon>Enterobacterales</taxon>
        <taxon>Erwiniaceae</taxon>
        <taxon>Erwinia</taxon>
    </lineage>
</organism>
<accession>D4I3S3</accession>